<reference evidence="2" key="2">
    <citation type="journal article" date="2015" name="Genome Biol.">
        <title>Comparative genomics of Steinernema reveals deeply conserved gene regulatory networks.</title>
        <authorList>
            <person name="Dillman A.R."/>
            <person name="Macchietto M."/>
            <person name="Porter C.F."/>
            <person name="Rogers A."/>
            <person name="Williams B."/>
            <person name="Antoshechkin I."/>
            <person name="Lee M.M."/>
            <person name="Goodwin Z."/>
            <person name="Lu X."/>
            <person name="Lewis E.E."/>
            <person name="Goodrich-Blair H."/>
            <person name="Stock S.P."/>
            <person name="Adams B.J."/>
            <person name="Sternberg P.W."/>
            <person name="Mortazavi A."/>
        </authorList>
    </citation>
    <scope>NUCLEOTIDE SEQUENCE [LARGE SCALE GENOMIC DNA]</scope>
    <source>
        <strain evidence="2">ALL</strain>
    </source>
</reference>
<dbReference type="AlphaFoldDB" id="A0A4U8V3V6"/>
<sequence length="75" mass="8847">MKRFTTDLHYFQSHRRQQQGVQTHGDAAEFVADLSSGDREMVKKLEPNRTRNWNQKLKPNRKNRTKPPSLILSNL</sequence>
<proteinExistence type="predicted"/>
<feature type="region of interest" description="Disordered" evidence="1">
    <location>
        <begin position="32"/>
        <end position="75"/>
    </location>
</feature>
<reference evidence="2" key="1">
    <citation type="submission" date="2013-11" db="EMBL/GenBank/DDBJ databases">
        <authorList>
            <person name="Sternberg P."/>
            <person name="Dillman A."/>
            <person name="Macchietto M."/>
        </authorList>
    </citation>
    <scope>NUCLEOTIDE SEQUENCE</scope>
    <source>
        <strain evidence="2">ALL</strain>
    </source>
</reference>
<evidence type="ECO:0000313" key="2">
    <source>
        <dbReference type="EMBL" id="TMS39894.1"/>
    </source>
</evidence>
<accession>A0A4U8V3V6</accession>
<name>A0A4U8V3V6_STECR</name>
<evidence type="ECO:0000256" key="1">
    <source>
        <dbReference type="SAM" id="MobiDB-lite"/>
    </source>
</evidence>
<reference evidence="2" key="3">
    <citation type="journal article" date="2019" name="G3 (Bethesda)">
        <title>Hybrid Assembly of the Genome of the Entomopathogenic Nematode Steinernema carpocapsae Identifies the X-Chromosome.</title>
        <authorList>
            <person name="Serra L."/>
            <person name="Macchietto M."/>
            <person name="Macias-Munoz A."/>
            <person name="McGill C.J."/>
            <person name="Rodriguez I.M."/>
            <person name="Rodriguez B."/>
            <person name="Murad R."/>
            <person name="Mortazavi A."/>
        </authorList>
    </citation>
    <scope>NUCLEOTIDE SEQUENCE [LARGE SCALE GENOMIC DNA]</scope>
    <source>
        <strain evidence="2">ALL</strain>
    </source>
</reference>
<feature type="compositionally biased region" description="Basic and acidic residues" evidence="1">
    <location>
        <begin position="36"/>
        <end position="49"/>
    </location>
</feature>
<dbReference type="EMBL" id="AZBU02000001">
    <property type="protein sequence ID" value="TMS39894.1"/>
    <property type="molecule type" value="Genomic_DNA"/>
</dbReference>
<gene>
    <name evidence="2" type="ORF">L596_006350</name>
</gene>
<organism evidence="2">
    <name type="scientific">Steinernema carpocapsae</name>
    <name type="common">Entomopathogenic nematode</name>
    <dbReference type="NCBI Taxonomy" id="34508"/>
    <lineage>
        <taxon>Eukaryota</taxon>
        <taxon>Metazoa</taxon>
        <taxon>Ecdysozoa</taxon>
        <taxon>Nematoda</taxon>
        <taxon>Chromadorea</taxon>
        <taxon>Rhabditida</taxon>
        <taxon>Tylenchina</taxon>
        <taxon>Panagrolaimomorpha</taxon>
        <taxon>Strongyloidoidea</taxon>
        <taxon>Steinernematidae</taxon>
        <taxon>Steinernema</taxon>
    </lineage>
</organism>
<comment type="caution">
    <text evidence="2">The sequence shown here is derived from an EMBL/GenBank/DDBJ whole genome shotgun (WGS) entry which is preliminary data.</text>
</comment>
<protein>
    <submittedName>
        <fullName evidence="2">Uncharacterized protein</fullName>
    </submittedName>
</protein>